<dbReference type="STRING" id="1054147.F4PIQ4"/>
<evidence type="ECO:0000256" key="1">
    <source>
        <dbReference type="SAM" id="MobiDB-lite"/>
    </source>
</evidence>
<organism evidence="2 3">
    <name type="scientific">Cavenderia fasciculata</name>
    <name type="common">Slime mold</name>
    <name type="synonym">Dictyostelium fasciculatum</name>
    <dbReference type="NCBI Taxonomy" id="261658"/>
    <lineage>
        <taxon>Eukaryota</taxon>
        <taxon>Amoebozoa</taxon>
        <taxon>Evosea</taxon>
        <taxon>Eumycetozoa</taxon>
        <taxon>Dictyostelia</taxon>
        <taxon>Acytosteliales</taxon>
        <taxon>Cavenderiaceae</taxon>
        <taxon>Cavenderia</taxon>
    </lineage>
</organism>
<evidence type="ECO:0000313" key="3">
    <source>
        <dbReference type="Proteomes" id="UP000007797"/>
    </source>
</evidence>
<dbReference type="Proteomes" id="UP000007797">
    <property type="component" value="Unassembled WGS sequence"/>
</dbReference>
<sequence length="543" mass="62276">MDQEKEEEEQQKCSLYSDNNSIISSTSTNQSTQTDSSSNNNNNTLDTFNELYKKDLFEICQINSIMTTGRETKNILLDKIKSSPKKISRENSRVGSFISITAKDVGVKDGNEASLPWPIVFKIIGMAWYSIEICTCIHRQDNHGKLILVSESICPLHKYMEENDCLQSFNFDSFMDTRKFNGVDSYIWRLELALVSKKVFYLVSTSLLNNISMKPEDSYWRHIQKDSCLIKNISTLVVLQSLSQKKLFNRDIDLTCRTFGQVEKIYIKGLYLVENPSNIYQLSLAMPNLSKIVCYSPLNGNTIKSILSNFKNITSINFAWSPSDLSVGDASSLLTSIGFTKLFDPNNNQQLIKIMTPIMDISYHRLHQNIKSNLQVIKADYYYSDKRGDDGELIPIYEEFKIEEFPKLRHIHLSIPRIRPFTFIVPKTVTKITLYTVPSTEQLSSLFLDNPSINTIRFRDIANYRCVLPSLYNSEKKAIQLSEILKLDWRSCKSISTIIIDSLVDIVDVIVDQFHEKGFYYRGCTISNISGLKQLIFTKSNLN</sequence>
<dbReference type="KEGG" id="dfa:DFA_02877"/>
<dbReference type="GeneID" id="14876960"/>
<feature type="region of interest" description="Disordered" evidence="1">
    <location>
        <begin position="1"/>
        <end position="43"/>
    </location>
</feature>
<dbReference type="RefSeq" id="XP_004362484.1">
    <property type="nucleotide sequence ID" value="XM_004362427.1"/>
</dbReference>
<gene>
    <name evidence="2" type="ORF">DFA_02877</name>
</gene>
<evidence type="ECO:0000313" key="2">
    <source>
        <dbReference type="EMBL" id="EGG24633.1"/>
    </source>
</evidence>
<keyword evidence="3" id="KW-1185">Reference proteome</keyword>
<reference evidence="3" key="1">
    <citation type="journal article" date="2011" name="Genome Res.">
        <title>Phylogeny-wide analysis of social amoeba genomes highlights ancient origins for complex intercellular communication.</title>
        <authorList>
            <person name="Heidel A.J."/>
            <person name="Lawal H.M."/>
            <person name="Felder M."/>
            <person name="Schilde C."/>
            <person name="Helps N.R."/>
            <person name="Tunggal B."/>
            <person name="Rivero F."/>
            <person name="John U."/>
            <person name="Schleicher M."/>
            <person name="Eichinger L."/>
            <person name="Platzer M."/>
            <person name="Noegel A.A."/>
            <person name="Schaap P."/>
            <person name="Gloeckner G."/>
        </authorList>
    </citation>
    <scope>NUCLEOTIDE SEQUENCE [LARGE SCALE GENOMIC DNA]</scope>
    <source>
        <strain evidence="3">SH3</strain>
    </source>
</reference>
<protein>
    <submittedName>
        <fullName evidence="2">Uncharacterized protein</fullName>
    </submittedName>
</protein>
<proteinExistence type="predicted"/>
<dbReference type="AlphaFoldDB" id="F4PIQ4"/>
<name>F4PIQ4_CACFS</name>
<accession>F4PIQ4</accession>
<feature type="compositionally biased region" description="Low complexity" evidence="1">
    <location>
        <begin position="17"/>
        <end position="43"/>
    </location>
</feature>
<dbReference type="EMBL" id="GL883006">
    <property type="protein sequence ID" value="EGG24633.1"/>
    <property type="molecule type" value="Genomic_DNA"/>
</dbReference>